<keyword evidence="1" id="KW-0732">Signal</keyword>
<name>A0A0C2D6F0_9BILA</name>
<protein>
    <submittedName>
        <fullName evidence="2">Uncharacterized protein</fullName>
    </submittedName>
</protein>
<organism evidence="2 3">
    <name type="scientific">Ancylostoma duodenale</name>
    <dbReference type="NCBI Taxonomy" id="51022"/>
    <lineage>
        <taxon>Eukaryota</taxon>
        <taxon>Metazoa</taxon>
        <taxon>Ecdysozoa</taxon>
        <taxon>Nematoda</taxon>
        <taxon>Chromadorea</taxon>
        <taxon>Rhabditida</taxon>
        <taxon>Rhabditina</taxon>
        <taxon>Rhabditomorpha</taxon>
        <taxon>Strongyloidea</taxon>
        <taxon>Ancylostomatidae</taxon>
        <taxon>Ancylostomatinae</taxon>
        <taxon>Ancylostoma</taxon>
    </lineage>
</organism>
<keyword evidence="3" id="KW-1185">Reference proteome</keyword>
<dbReference type="AlphaFoldDB" id="A0A0C2D6F0"/>
<proteinExistence type="predicted"/>
<accession>A0A0C2D6F0</accession>
<feature type="chain" id="PRO_5002147154" evidence="1">
    <location>
        <begin position="28"/>
        <end position="74"/>
    </location>
</feature>
<evidence type="ECO:0000313" key="3">
    <source>
        <dbReference type="Proteomes" id="UP000054047"/>
    </source>
</evidence>
<reference evidence="2 3" key="1">
    <citation type="submission" date="2013-12" db="EMBL/GenBank/DDBJ databases">
        <title>Draft genome of the parsitic nematode Ancylostoma duodenale.</title>
        <authorList>
            <person name="Mitreva M."/>
        </authorList>
    </citation>
    <scope>NUCLEOTIDE SEQUENCE [LARGE SCALE GENOMIC DNA]</scope>
    <source>
        <strain evidence="2 3">Zhejiang</strain>
    </source>
</reference>
<feature type="signal peptide" evidence="1">
    <location>
        <begin position="1"/>
        <end position="27"/>
    </location>
</feature>
<dbReference type="EMBL" id="KN727658">
    <property type="protein sequence ID" value="KIH65198.1"/>
    <property type="molecule type" value="Genomic_DNA"/>
</dbReference>
<evidence type="ECO:0000313" key="2">
    <source>
        <dbReference type="EMBL" id="KIH65198.1"/>
    </source>
</evidence>
<gene>
    <name evidence="2" type="ORF">ANCDUO_04482</name>
</gene>
<sequence length="74" mass="7746">MPISFGFMVSAVGTLGVLRSFIATASTSEDRVRAVSLGTAGLTTGLSLGPAIQVHSLERSSKLLTRNGPKRLQM</sequence>
<dbReference type="Proteomes" id="UP000054047">
    <property type="component" value="Unassembled WGS sequence"/>
</dbReference>
<evidence type="ECO:0000256" key="1">
    <source>
        <dbReference type="SAM" id="SignalP"/>
    </source>
</evidence>